<protein>
    <submittedName>
        <fullName evidence="1">Uncharacterized protein</fullName>
    </submittedName>
</protein>
<dbReference type="Proteomes" id="UP001054252">
    <property type="component" value="Unassembled WGS sequence"/>
</dbReference>
<name>A0AAV5K0P0_9ROSI</name>
<accession>A0AAV5K0P0</accession>
<comment type="caution">
    <text evidence="1">The sequence shown here is derived from an EMBL/GenBank/DDBJ whole genome shotgun (WGS) entry which is preliminary data.</text>
</comment>
<proteinExistence type="predicted"/>
<organism evidence="1 2">
    <name type="scientific">Rubroshorea leprosula</name>
    <dbReference type="NCBI Taxonomy" id="152421"/>
    <lineage>
        <taxon>Eukaryota</taxon>
        <taxon>Viridiplantae</taxon>
        <taxon>Streptophyta</taxon>
        <taxon>Embryophyta</taxon>
        <taxon>Tracheophyta</taxon>
        <taxon>Spermatophyta</taxon>
        <taxon>Magnoliopsida</taxon>
        <taxon>eudicotyledons</taxon>
        <taxon>Gunneridae</taxon>
        <taxon>Pentapetalae</taxon>
        <taxon>rosids</taxon>
        <taxon>malvids</taxon>
        <taxon>Malvales</taxon>
        <taxon>Dipterocarpaceae</taxon>
        <taxon>Rubroshorea</taxon>
    </lineage>
</organism>
<keyword evidence="2" id="KW-1185">Reference proteome</keyword>
<evidence type="ECO:0000313" key="1">
    <source>
        <dbReference type="EMBL" id="GKV20498.1"/>
    </source>
</evidence>
<evidence type="ECO:0000313" key="2">
    <source>
        <dbReference type="Proteomes" id="UP001054252"/>
    </source>
</evidence>
<sequence length="82" mass="9132">MKSGRLKGRRSPLTLIAFGIATVIFFKDPAVATLTRIDLSFGSNSGTLLKFGKGVYLRRSPTWEGIVADMSFVDHIYMGHRR</sequence>
<reference evidence="1 2" key="1">
    <citation type="journal article" date="2021" name="Commun. Biol.">
        <title>The genome of Shorea leprosula (Dipterocarpaceae) highlights the ecological relevance of drought in aseasonal tropical rainforests.</title>
        <authorList>
            <person name="Ng K.K.S."/>
            <person name="Kobayashi M.J."/>
            <person name="Fawcett J.A."/>
            <person name="Hatakeyama M."/>
            <person name="Paape T."/>
            <person name="Ng C.H."/>
            <person name="Ang C.C."/>
            <person name="Tnah L.H."/>
            <person name="Lee C.T."/>
            <person name="Nishiyama T."/>
            <person name="Sese J."/>
            <person name="O'Brien M.J."/>
            <person name="Copetti D."/>
            <person name="Mohd Noor M.I."/>
            <person name="Ong R.C."/>
            <person name="Putra M."/>
            <person name="Sireger I.Z."/>
            <person name="Indrioko S."/>
            <person name="Kosugi Y."/>
            <person name="Izuno A."/>
            <person name="Isagi Y."/>
            <person name="Lee S.L."/>
            <person name="Shimizu K.K."/>
        </authorList>
    </citation>
    <scope>NUCLEOTIDE SEQUENCE [LARGE SCALE GENOMIC DNA]</scope>
    <source>
        <strain evidence="1">214</strain>
    </source>
</reference>
<gene>
    <name evidence="1" type="ORF">SLEP1_g30618</name>
</gene>
<dbReference type="EMBL" id="BPVZ01000055">
    <property type="protein sequence ID" value="GKV20498.1"/>
    <property type="molecule type" value="Genomic_DNA"/>
</dbReference>
<dbReference type="AlphaFoldDB" id="A0AAV5K0P0"/>